<dbReference type="SUPFAM" id="SSF53448">
    <property type="entry name" value="Nucleotide-diphospho-sugar transferases"/>
    <property type="match status" value="1"/>
</dbReference>
<keyword evidence="1" id="KW-0808">Transferase</keyword>
<accession>A0ABM6N052</accession>
<dbReference type="PANTHER" id="PTHR21485">
    <property type="entry name" value="HAD SUPERFAMILY MEMBERS CMAS AND KDSC"/>
    <property type="match status" value="1"/>
</dbReference>
<reference evidence="1 2" key="1">
    <citation type="submission" date="2015-06" db="EMBL/GenBank/DDBJ databases">
        <authorList>
            <person name="Xie B.-B."/>
            <person name="Rong J.-C."/>
            <person name="Qin Q.-L."/>
            <person name="Zhang Y.-Z."/>
        </authorList>
    </citation>
    <scope>NUCLEOTIDE SEQUENCE [LARGE SCALE GENOMIC DNA]</scope>
    <source>
        <strain evidence="1 2">KMM 3549</strain>
    </source>
</reference>
<evidence type="ECO:0000313" key="2">
    <source>
        <dbReference type="Proteomes" id="UP000217258"/>
    </source>
</evidence>
<organism evidence="1 2">
    <name type="scientific">Pseudoalteromonas issachenkonii</name>
    <dbReference type="NCBI Taxonomy" id="152297"/>
    <lineage>
        <taxon>Bacteria</taxon>
        <taxon>Pseudomonadati</taxon>
        <taxon>Pseudomonadota</taxon>
        <taxon>Gammaproteobacteria</taxon>
        <taxon>Alteromonadales</taxon>
        <taxon>Pseudoalteromonadaceae</taxon>
        <taxon>Pseudoalteromonas</taxon>
    </lineage>
</organism>
<dbReference type="InterPro" id="IPR029044">
    <property type="entry name" value="Nucleotide-diphossugar_trans"/>
</dbReference>
<dbReference type="PANTHER" id="PTHR21485:SF6">
    <property type="entry name" value="N-ACYLNEURAMINATE CYTIDYLYLTRANSFERASE-RELATED"/>
    <property type="match status" value="1"/>
</dbReference>
<keyword evidence="2" id="KW-1185">Reference proteome</keyword>
<dbReference type="InterPro" id="IPR050793">
    <property type="entry name" value="CMP-NeuNAc_synthase"/>
</dbReference>
<proteinExistence type="predicted"/>
<dbReference type="EMBL" id="CP011030">
    <property type="protein sequence ID" value="ATC89566.1"/>
    <property type="molecule type" value="Genomic_DNA"/>
</dbReference>
<dbReference type="RefSeq" id="WP_036955908.1">
    <property type="nucleotide sequence ID" value="NZ_CP011030.1"/>
</dbReference>
<keyword evidence="1" id="KW-0548">Nucleotidyltransferase</keyword>
<dbReference type="Pfam" id="PF02348">
    <property type="entry name" value="CTP_transf_3"/>
    <property type="match status" value="1"/>
</dbReference>
<name>A0ABM6N052_9GAMM</name>
<evidence type="ECO:0000313" key="1">
    <source>
        <dbReference type="EMBL" id="ATC89566.1"/>
    </source>
</evidence>
<sequence>MIKSKKVLAIIPARGGSKRLPMKNIKEFKGRPLITWSILAATGSSYIDKVIVSTDCETIGEVAVESGAEVPFMRPSELASDYASSNDVILHAIGQVADIYDYIVVLQPTSPLRTPRDIDGAIETLASDDSIQGVVSVCPCEHSPLWANSLPVDLNMGEFFPKSSFQKRSQDLPEYFRLNGSLYAYSLNSFTENKGIYYNEHVKAYIMPIERSIDIDTIIDFKVAEVLAEFS</sequence>
<dbReference type="InterPro" id="IPR003329">
    <property type="entry name" value="Cytidylyl_trans"/>
</dbReference>
<gene>
    <name evidence="1" type="primary">neuA</name>
    <name evidence="1" type="ORF">PISS_a0533</name>
</gene>
<dbReference type="Gene3D" id="3.90.550.10">
    <property type="entry name" value="Spore Coat Polysaccharide Biosynthesis Protein SpsA, Chain A"/>
    <property type="match status" value="1"/>
</dbReference>
<dbReference type="Proteomes" id="UP000217258">
    <property type="component" value="Chromosome I"/>
</dbReference>
<dbReference type="CDD" id="cd02513">
    <property type="entry name" value="CMP-NeuAc_Synthase"/>
    <property type="match status" value="1"/>
</dbReference>
<protein>
    <submittedName>
        <fullName evidence="1">N-acylneuraminate cytidylyltransferase</fullName>
    </submittedName>
</protein>
<dbReference type="GO" id="GO:0016779">
    <property type="term" value="F:nucleotidyltransferase activity"/>
    <property type="evidence" value="ECO:0007669"/>
    <property type="project" value="UniProtKB-KW"/>
</dbReference>